<feature type="region of interest" description="Disordered" evidence="1">
    <location>
        <begin position="100"/>
        <end position="122"/>
    </location>
</feature>
<accession>A0A370BZR7</accession>
<evidence type="ECO:0000313" key="2">
    <source>
        <dbReference type="EMBL" id="RDH21215.1"/>
    </source>
</evidence>
<dbReference type="Proteomes" id="UP000253845">
    <property type="component" value="Unassembled WGS sequence"/>
</dbReference>
<feature type="compositionally biased region" description="Polar residues" evidence="1">
    <location>
        <begin position="414"/>
        <end position="426"/>
    </location>
</feature>
<dbReference type="VEuPathDB" id="FungiDB:M747DRAFT_235795"/>
<evidence type="ECO:0000313" key="3">
    <source>
        <dbReference type="Proteomes" id="UP000253845"/>
    </source>
</evidence>
<feature type="region of interest" description="Disordered" evidence="1">
    <location>
        <begin position="1"/>
        <end position="20"/>
    </location>
</feature>
<feature type="compositionally biased region" description="Basic residues" evidence="1">
    <location>
        <begin position="8"/>
        <end position="17"/>
    </location>
</feature>
<proteinExistence type="predicted"/>
<feature type="region of interest" description="Disordered" evidence="1">
    <location>
        <begin position="401"/>
        <end position="426"/>
    </location>
</feature>
<evidence type="ECO:0000256" key="1">
    <source>
        <dbReference type="SAM" id="MobiDB-lite"/>
    </source>
</evidence>
<dbReference type="EMBL" id="KZ851911">
    <property type="protein sequence ID" value="RDH21215.1"/>
    <property type="molecule type" value="Genomic_DNA"/>
</dbReference>
<reference evidence="2 3" key="1">
    <citation type="submission" date="2018-07" db="EMBL/GenBank/DDBJ databases">
        <title>Section-level genome sequencing of Aspergillus section Nigri to investigate inter- and intra-species variation.</title>
        <authorList>
            <consortium name="DOE Joint Genome Institute"/>
            <person name="Vesth T.C."/>
            <person name="Nybo J.L."/>
            <person name="Theobald S."/>
            <person name="Frisvad J.C."/>
            <person name="Larsen T.O."/>
            <person name="Nielsen K.F."/>
            <person name="Hoof J.B."/>
            <person name="Brandl J."/>
            <person name="Salamov A."/>
            <person name="Riley R."/>
            <person name="Gladden J.M."/>
            <person name="Phatale P."/>
            <person name="Nielsen M.T."/>
            <person name="Lyhne E.K."/>
            <person name="Kogle M.E."/>
            <person name="Strasser K."/>
            <person name="McDonnell E."/>
            <person name="Barry K."/>
            <person name="Clum A."/>
            <person name="Chen C."/>
            <person name="Nolan M."/>
            <person name="Sandor L."/>
            <person name="Kuo A."/>
            <person name="Lipzen A."/>
            <person name="Hainaut M."/>
            <person name="Drula E."/>
            <person name="Tsang A."/>
            <person name="Magnuson J.K."/>
            <person name="Henrissat B."/>
            <person name="Wiebenga A."/>
            <person name="Simmons B.A."/>
            <person name="Makela M.R."/>
            <person name="De vries R.P."/>
            <person name="Grigoriev I.V."/>
            <person name="Mortensen U.H."/>
            <person name="Baker S.E."/>
            <person name="Andersen M.R."/>
        </authorList>
    </citation>
    <scope>NUCLEOTIDE SEQUENCE [LARGE SCALE GENOMIC DNA]</scope>
    <source>
        <strain evidence="2 3">ATCC 13496</strain>
    </source>
</reference>
<dbReference type="AlphaFoldDB" id="A0A370BZR7"/>
<gene>
    <name evidence="2" type="ORF">M747DRAFT_235795</name>
</gene>
<name>A0A370BZR7_ASPNG</name>
<protein>
    <submittedName>
        <fullName evidence="2">Uncharacterized protein</fullName>
    </submittedName>
</protein>
<organism evidence="2 3">
    <name type="scientific">Aspergillus niger ATCC 13496</name>
    <dbReference type="NCBI Taxonomy" id="1353008"/>
    <lineage>
        <taxon>Eukaryota</taxon>
        <taxon>Fungi</taxon>
        <taxon>Dikarya</taxon>
        <taxon>Ascomycota</taxon>
        <taxon>Pezizomycotina</taxon>
        <taxon>Eurotiomycetes</taxon>
        <taxon>Eurotiomycetidae</taxon>
        <taxon>Eurotiales</taxon>
        <taxon>Aspergillaceae</taxon>
        <taxon>Aspergillus</taxon>
        <taxon>Aspergillus subgen. Circumdati</taxon>
    </lineage>
</organism>
<sequence>MGYERYMHSHTYKQKKRTTVDQHRRRDGLFVAFVEGGIEQVQAFKQSTGNSLFTEANPSTGAARVKGCQGNIIPSPKSALPNQLLLDVPIIASPKCAPENPARPNSPGHIGTRSATPHGSSAWPVRTDNAPICIKEHDPLRLAHQLSQKPFVYLVDDWEPGGSVVGILSCLVPARTSPEFASAPALTIYRYCPMTTPACPIRTIGQPVPHVACPYAIAGISRVIALKKNQRRSSIGVLQHRDKDKVIALEAQVPKTVSFDVCEVLVAIDEAHWNRVLWLRTSCRGSGLSAHDVSSSEVNPGVPTEASIKESTTEEWYIRCFTQQYVAVEVTERRGVGFVASDMDMERQGNLDLSTGATPEYCPWRVLINELNKGTNRGGERERKEVLTREGLHWQSYALSLQASPDHSPPPWSPTTTVYSTNQRSS</sequence>